<keyword evidence="2" id="KW-1133">Transmembrane helix</keyword>
<feature type="transmembrane region" description="Helical" evidence="2">
    <location>
        <begin position="71"/>
        <end position="95"/>
    </location>
</feature>
<dbReference type="Proteomes" id="UP001652621">
    <property type="component" value="Unplaced"/>
</dbReference>
<keyword evidence="4" id="KW-1185">Reference proteome</keyword>
<keyword evidence="2" id="KW-0472">Membrane</keyword>
<feature type="transmembrane region" description="Helical" evidence="2">
    <location>
        <begin position="123"/>
        <end position="144"/>
    </location>
</feature>
<evidence type="ECO:0000256" key="1">
    <source>
        <dbReference type="SAM" id="MobiDB-lite"/>
    </source>
</evidence>
<evidence type="ECO:0000256" key="2">
    <source>
        <dbReference type="SAM" id="Phobius"/>
    </source>
</evidence>
<feature type="region of interest" description="Disordered" evidence="1">
    <location>
        <begin position="194"/>
        <end position="215"/>
    </location>
</feature>
<dbReference type="InterPro" id="IPR056677">
    <property type="entry name" value="DUF7775"/>
</dbReference>
<dbReference type="PANTHER" id="PTHR41152:SF8">
    <property type="entry name" value="AT26438P-RELATED"/>
    <property type="match status" value="1"/>
</dbReference>
<sequence>MTWKREMQVWFLFKFMEFALSCLCLAIHFMGLDDVEPIPHAVIYCGTYFGFTLLTAFGSVGILLGRPAKPLMEAIISGTGALMFILASLLTMYHAERDFHLMYLSDFEEPLHGFFGHCKHQSIASLATGLLLLLHCVLAVDICWIRQPTMSIFEDENEAALQPLRLYFVSESVEGYLQQFQWFRGYLLHDGKGGEQKEVQRTSKTHRGQKHHKRERVIPVNPNENIEGTSSLSTTSLNTSQLYDKSEIV</sequence>
<dbReference type="VEuPathDB" id="VectorBase:MDOMA2_010918"/>
<keyword evidence="2" id="KW-0812">Transmembrane</keyword>
<evidence type="ECO:0000313" key="5">
    <source>
        <dbReference type="RefSeq" id="XP_019895104.1"/>
    </source>
</evidence>
<reference evidence="5" key="1">
    <citation type="submission" date="2025-08" db="UniProtKB">
        <authorList>
            <consortium name="RefSeq"/>
        </authorList>
    </citation>
    <scope>IDENTIFICATION</scope>
    <source>
        <strain evidence="5">Aabys</strain>
        <tissue evidence="5">Whole body</tissue>
    </source>
</reference>
<evidence type="ECO:0000259" key="3">
    <source>
        <dbReference type="Pfam" id="PF24985"/>
    </source>
</evidence>
<feature type="transmembrane region" description="Helical" evidence="2">
    <location>
        <begin position="9"/>
        <end position="29"/>
    </location>
</feature>
<evidence type="ECO:0000313" key="4">
    <source>
        <dbReference type="Proteomes" id="UP001652621"/>
    </source>
</evidence>
<gene>
    <name evidence="5" type="primary">LOC109614198</name>
</gene>
<dbReference type="GeneID" id="109614198"/>
<dbReference type="KEGG" id="mde:109614198"/>
<dbReference type="Pfam" id="PF24985">
    <property type="entry name" value="DUF7775"/>
    <property type="match status" value="1"/>
</dbReference>
<proteinExistence type="predicted"/>
<dbReference type="OrthoDB" id="7789408at2759"/>
<organism evidence="4 5">
    <name type="scientific">Musca domestica</name>
    <name type="common">House fly</name>
    <dbReference type="NCBI Taxonomy" id="7370"/>
    <lineage>
        <taxon>Eukaryota</taxon>
        <taxon>Metazoa</taxon>
        <taxon>Ecdysozoa</taxon>
        <taxon>Arthropoda</taxon>
        <taxon>Hexapoda</taxon>
        <taxon>Insecta</taxon>
        <taxon>Pterygota</taxon>
        <taxon>Neoptera</taxon>
        <taxon>Endopterygota</taxon>
        <taxon>Diptera</taxon>
        <taxon>Brachycera</taxon>
        <taxon>Muscomorpha</taxon>
        <taxon>Muscoidea</taxon>
        <taxon>Muscidae</taxon>
        <taxon>Musca</taxon>
    </lineage>
</organism>
<accession>A0A9J7DMX8</accession>
<feature type="compositionally biased region" description="Basic residues" evidence="1">
    <location>
        <begin position="203"/>
        <end position="215"/>
    </location>
</feature>
<name>A0A9J7DMX8_MUSDO</name>
<dbReference type="RefSeq" id="XP_019895104.1">
    <property type="nucleotide sequence ID" value="XM_020039545.1"/>
</dbReference>
<feature type="transmembrane region" description="Helical" evidence="2">
    <location>
        <begin position="41"/>
        <end position="64"/>
    </location>
</feature>
<protein>
    <submittedName>
        <fullName evidence="5">Uncharacterized protein LOC109614198</fullName>
    </submittedName>
</protein>
<feature type="domain" description="DUF7775" evidence="3">
    <location>
        <begin position="8"/>
        <end position="144"/>
    </location>
</feature>
<dbReference type="PANTHER" id="PTHR41152">
    <property type="entry name" value="AT26438P-RELATED"/>
    <property type="match status" value="1"/>
</dbReference>
<dbReference type="AlphaFoldDB" id="A0A9J7DMX8"/>